<reference evidence="2" key="5">
    <citation type="submission" date="2018-04" db="UniProtKB">
        <authorList>
            <consortium name="EnsemblFungi"/>
        </authorList>
    </citation>
    <scope>IDENTIFICATION</scope>
    <source>
        <strain evidence="2">R3-111a-1</strain>
    </source>
</reference>
<protein>
    <submittedName>
        <fullName evidence="1 2">Uncharacterized protein</fullName>
    </submittedName>
</protein>
<dbReference type="VEuPathDB" id="FungiDB:GGTG_10407"/>
<evidence type="ECO:0000313" key="1">
    <source>
        <dbReference type="EMBL" id="EJT71147.1"/>
    </source>
</evidence>
<accession>J3PA81</accession>
<organism evidence="1">
    <name type="scientific">Gaeumannomyces tritici (strain R3-111a-1)</name>
    <name type="common">Wheat and barley take-all root rot fungus</name>
    <name type="synonym">Gaeumannomyces graminis var. tritici</name>
    <dbReference type="NCBI Taxonomy" id="644352"/>
    <lineage>
        <taxon>Eukaryota</taxon>
        <taxon>Fungi</taxon>
        <taxon>Dikarya</taxon>
        <taxon>Ascomycota</taxon>
        <taxon>Pezizomycotina</taxon>
        <taxon>Sordariomycetes</taxon>
        <taxon>Sordariomycetidae</taxon>
        <taxon>Magnaporthales</taxon>
        <taxon>Magnaporthaceae</taxon>
        <taxon>Gaeumannomyces</taxon>
    </lineage>
</organism>
<dbReference type="OrthoDB" id="4633509at2759"/>
<reference evidence="3" key="1">
    <citation type="submission" date="2010-07" db="EMBL/GenBank/DDBJ databases">
        <title>The genome sequence of Gaeumannomyces graminis var. tritici strain R3-111a-1.</title>
        <authorList>
            <consortium name="The Broad Institute Genome Sequencing Platform"/>
            <person name="Ma L.-J."/>
            <person name="Dead R."/>
            <person name="Young S."/>
            <person name="Zeng Q."/>
            <person name="Koehrsen M."/>
            <person name="Alvarado L."/>
            <person name="Berlin A."/>
            <person name="Chapman S.B."/>
            <person name="Chen Z."/>
            <person name="Freedman E."/>
            <person name="Gellesch M."/>
            <person name="Goldberg J."/>
            <person name="Griggs A."/>
            <person name="Gujja S."/>
            <person name="Heilman E.R."/>
            <person name="Heiman D."/>
            <person name="Hepburn T."/>
            <person name="Howarth C."/>
            <person name="Jen D."/>
            <person name="Larson L."/>
            <person name="Mehta T."/>
            <person name="Neiman D."/>
            <person name="Pearson M."/>
            <person name="Roberts A."/>
            <person name="Saif S."/>
            <person name="Shea T."/>
            <person name="Shenoy N."/>
            <person name="Sisk P."/>
            <person name="Stolte C."/>
            <person name="Sykes S."/>
            <person name="Walk T."/>
            <person name="White J."/>
            <person name="Yandava C."/>
            <person name="Haas B."/>
            <person name="Nusbaum C."/>
            <person name="Birren B."/>
        </authorList>
    </citation>
    <scope>NUCLEOTIDE SEQUENCE [LARGE SCALE GENOMIC DNA]</scope>
    <source>
        <strain evidence="3">R3-111a-1</strain>
    </source>
</reference>
<dbReference type="Proteomes" id="UP000006039">
    <property type="component" value="Unassembled WGS sequence"/>
</dbReference>
<evidence type="ECO:0000313" key="3">
    <source>
        <dbReference type="Proteomes" id="UP000006039"/>
    </source>
</evidence>
<proteinExistence type="predicted"/>
<dbReference type="GeneID" id="20350865"/>
<sequence>MEAGEGDDDPDSVDLENIQVSMEFLWTIEFEFDDSRVLDDWRSGVLIDLSDVIFPFGYGRDRRRYYPGDAKCLREQGGVYGNPQRP</sequence>
<name>J3PA81_GAET3</name>
<evidence type="ECO:0000313" key="2">
    <source>
        <dbReference type="EnsemblFungi" id="EJT71147"/>
    </source>
</evidence>
<reference evidence="1" key="3">
    <citation type="submission" date="2010-09" db="EMBL/GenBank/DDBJ databases">
        <title>Annotation of Gaeumannomyces graminis var. tritici R3-111a-1.</title>
        <authorList>
            <consortium name="The Broad Institute Genome Sequencing Platform"/>
            <person name="Ma L.-J."/>
            <person name="Dead R."/>
            <person name="Young S.K."/>
            <person name="Zeng Q."/>
            <person name="Gargeya S."/>
            <person name="Fitzgerald M."/>
            <person name="Haas B."/>
            <person name="Abouelleil A."/>
            <person name="Alvarado L."/>
            <person name="Arachchi H.M."/>
            <person name="Berlin A."/>
            <person name="Brown A."/>
            <person name="Chapman S.B."/>
            <person name="Chen Z."/>
            <person name="Dunbar C."/>
            <person name="Freedman E."/>
            <person name="Gearin G."/>
            <person name="Gellesch M."/>
            <person name="Goldberg J."/>
            <person name="Griggs A."/>
            <person name="Gujja S."/>
            <person name="Heiman D."/>
            <person name="Howarth C."/>
            <person name="Larson L."/>
            <person name="Lui A."/>
            <person name="MacDonald P.J.P."/>
            <person name="Mehta T."/>
            <person name="Montmayeur A."/>
            <person name="Murphy C."/>
            <person name="Neiman D."/>
            <person name="Pearson M."/>
            <person name="Priest M."/>
            <person name="Roberts A."/>
            <person name="Saif S."/>
            <person name="Shea T."/>
            <person name="Shenoy N."/>
            <person name="Sisk P."/>
            <person name="Stolte C."/>
            <person name="Sykes S."/>
            <person name="Yandava C."/>
            <person name="Wortman J."/>
            <person name="Nusbaum C."/>
            <person name="Birren B."/>
        </authorList>
    </citation>
    <scope>NUCLEOTIDE SEQUENCE</scope>
    <source>
        <strain evidence="1">R3-111a-1</strain>
    </source>
</reference>
<dbReference type="RefSeq" id="XP_009226544.1">
    <property type="nucleotide sequence ID" value="XM_009228280.1"/>
</dbReference>
<dbReference type="HOGENOM" id="CLU_2498022_0_0_1"/>
<gene>
    <name evidence="2" type="primary">20350865</name>
    <name evidence="1" type="ORF">GGTG_10407</name>
</gene>
<keyword evidence="3" id="KW-1185">Reference proteome</keyword>
<dbReference type="EMBL" id="GL385400">
    <property type="protein sequence ID" value="EJT71147.1"/>
    <property type="molecule type" value="Genomic_DNA"/>
</dbReference>
<reference evidence="1" key="2">
    <citation type="submission" date="2010-07" db="EMBL/GenBank/DDBJ databases">
        <authorList>
            <consortium name="The Broad Institute Genome Sequencing Platform"/>
            <consortium name="Broad Institute Genome Sequencing Center for Infectious Disease"/>
            <person name="Ma L.-J."/>
            <person name="Dead R."/>
            <person name="Young S."/>
            <person name="Zeng Q."/>
            <person name="Koehrsen M."/>
            <person name="Alvarado L."/>
            <person name="Berlin A."/>
            <person name="Chapman S.B."/>
            <person name="Chen Z."/>
            <person name="Freedman E."/>
            <person name="Gellesch M."/>
            <person name="Goldberg J."/>
            <person name="Griggs A."/>
            <person name="Gujja S."/>
            <person name="Heilman E.R."/>
            <person name="Heiman D."/>
            <person name="Hepburn T."/>
            <person name="Howarth C."/>
            <person name="Jen D."/>
            <person name="Larson L."/>
            <person name="Mehta T."/>
            <person name="Neiman D."/>
            <person name="Pearson M."/>
            <person name="Roberts A."/>
            <person name="Saif S."/>
            <person name="Shea T."/>
            <person name="Shenoy N."/>
            <person name="Sisk P."/>
            <person name="Stolte C."/>
            <person name="Sykes S."/>
            <person name="Walk T."/>
            <person name="White J."/>
            <person name="Yandava C."/>
            <person name="Haas B."/>
            <person name="Nusbaum C."/>
            <person name="Birren B."/>
        </authorList>
    </citation>
    <scope>NUCLEOTIDE SEQUENCE</scope>
    <source>
        <strain evidence="1">R3-111a-1</strain>
    </source>
</reference>
<dbReference type="EnsemblFungi" id="EJT71147">
    <property type="protein sequence ID" value="EJT71147"/>
    <property type="gene ID" value="GGTG_10407"/>
</dbReference>
<reference evidence="2" key="4">
    <citation type="journal article" date="2015" name="G3 (Bethesda)">
        <title>Genome sequences of three phytopathogenic species of the Magnaporthaceae family of fungi.</title>
        <authorList>
            <person name="Okagaki L.H."/>
            <person name="Nunes C.C."/>
            <person name="Sailsbery J."/>
            <person name="Clay B."/>
            <person name="Brown D."/>
            <person name="John T."/>
            <person name="Oh Y."/>
            <person name="Young N."/>
            <person name="Fitzgerald M."/>
            <person name="Haas B.J."/>
            <person name="Zeng Q."/>
            <person name="Young S."/>
            <person name="Adiconis X."/>
            <person name="Fan L."/>
            <person name="Levin J.Z."/>
            <person name="Mitchell T.K."/>
            <person name="Okubara P.A."/>
            <person name="Farman M.L."/>
            <person name="Kohn L.M."/>
            <person name="Birren B."/>
            <person name="Ma L.-J."/>
            <person name="Dean R.A."/>
        </authorList>
    </citation>
    <scope>NUCLEOTIDE SEQUENCE</scope>
    <source>
        <strain evidence="2">R3-111a-1</strain>
    </source>
</reference>
<dbReference type="AlphaFoldDB" id="J3PA81"/>